<evidence type="ECO:0000256" key="6">
    <source>
        <dbReference type="ARBA" id="ARBA00023316"/>
    </source>
</evidence>
<reference evidence="12" key="1">
    <citation type="journal article" date="2019" name="Int. J. Syst. Evol. Microbiol.">
        <title>The Global Catalogue of Microorganisms (GCM) 10K type strain sequencing project: providing services to taxonomists for standard genome sequencing and annotation.</title>
        <authorList>
            <consortium name="The Broad Institute Genomics Platform"/>
            <consortium name="The Broad Institute Genome Sequencing Center for Infectious Disease"/>
            <person name="Wu L."/>
            <person name="Ma J."/>
        </authorList>
    </citation>
    <scope>NUCLEOTIDE SEQUENCE [LARGE SCALE GENOMIC DNA]</scope>
    <source>
        <strain evidence="12">CGMCC 1.15277</strain>
    </source>
</reference>
<evidence type="ECO:0000256" key="1">
    <source>
        <dbReference type="ARBA" id="ARBA00004752"/>
    </source>
</evidence>
<evidence type="ECO:0000256" key="3">
    <source>
        <dbReference type="ARBA" id="ARBA00022960"/>
    </source>
</evidence>
<keyword evidence="2" id="KW-0808">Transferase</keyword>
<evidence type="ECO:0000259" key="10">
    <source>
        <dbReference type="PROSITE" id="PS52029"/>
    </source>
</evidence>
<comment type="caution">
    <text evidence="11">The sequence shown here is derived from an EMBL/GenBank/DDBJ whole genome shotgun (WGS) entry which is preliminary data.</text>
</comment>
<name>A0ABW1X357_9ACTN</name>
<organism evidence="11 12">
    <name type="scientific">Luteococcus sanguinis</name>
    <dbReference type="NCBI Taxonomy" id="174038"/>
    <lineage>
        <taxon>Bacteria</taxon>
        <taxon>Bacillati</taxon>
        <taxon>Actinomycetota</taxon>
        <taxon>Actinomycetes</taxon>
        <taxon>Propionibacteriales</taxon>
        <taxon>Propionibacteriaceae</taxon>
        <taxon>Luteococcus</taxon>
    </lineage>
</organism>
<keyword evidence="5" id="KW-0012">Acyltransferase</keyword>
<keyword evidence="4 7" id="KW-0573">Peptidoglycan synthesis</keyword>
<dbReference type="Gene3D" id="2.40.440.10">
    <property type="entry name" value="L,D-transpeptidase catalytic domain-like"/>
    <property type="match status" value="1"/>
</dbReference>
<dbReference type="SUPFAM" id="SSF141523">
    <property type="entry name" value="L,D-transpeptidase catalytic domain-like"/>
    <property type="match status" value="1"/>
</dbReference>
<feature type="signal peptide" evidence="9">
    <location>
        <begin position="1"/>
        <end position="21"/>
    </location>
</feature>
<feature type="region of interest" description="Disordered" evidence="8">
    <location>
        <begin position="39"/>
        <end position="64"/>
    </location>
</feature>
<accession>A0ABW1X357</accession>
<keyword evidence="6 7" id="KW-0961">Cell wall biogenesis/degradation</keyword>
<feature type="active site" description="Nucleophile" evidence="7">
    <location>
        <position position="358"/>
    </location>
</feature>
<dbReference type="Pfam" id="PF03734">
    <property type="entry name" value="YkuD"/>
    <property type="match status" value="1"/>
</dbReference>
<evidence type="ECO:0000256" key="8">
    <source>
        <dbReference type="SAM" id="MobiDB-lite"/>
    </source>
</evidence>
<dbReference type="EMBL" id="JBHSUA010000011">
    <property type="protein sequence ID" value="MFC6396537.1"/>
    <property type="molecule type" value="Genomic_DNA"/>
</dbReference>
<evidence type="ECO:0000256" key="2">
    <source>
        <dbReference type="ARBA" id="ARBA00022679"/>
    </source>
</evidence>
<dbReference type="PROSITE" id="PS52029">
    <property type="entry name" value="LD_TPASE"/>
    <property type="match status" value="1"/>
</dbReference>
<proteinExistence type="predicted"/>
<keyword evidence="12" id="KW-1185">Reference proteome</keyword>
<dbReference type="PANTHER" id="PTHR30582">
    <property type="entry name" value="L,D-TRANSPEPTIDASE"/>
    <property type="match status" value="1"/>
</dbReference>
<dbReference type="PANTHER" id="PTHR30582:SF2">
    <property type="entry name" value="L,D-TRANSPEPTIDASE YCIB-RELATED"/>
    <property type="match status" value="1"/>
</dbReference>
<evidence type="ECO:0000256" key="4">
    <source>
        <dbReference type="ARBA" id="ARBA00022984"/>
    </source>
</evidence>
<keyword evidence="3 7" id="KW-0133">Cell shape</keyword>
<gene>
    <name evidence="11" type="ORF">ACFP57_05995</name>
</gene>
<evidence type="ECO:0000256" key="9">
    <source>
        <dbReference type="SAM" id="SignalP"/>
    </source>
</evidence>
<feature type="domain" description="L,D-TPase catalytic" evidence="10">
    <location>
        <begin position="257"/>
        <end position="382"/>
    </location>
</feature>
<dbReference type="PROSITE" id="PS51257">
    <property type="entry name" value="PROKAR_LIPOPROTEIN"/>
    <property type="match status" value="1"/>
</dbReference>
<evidence type="ECO:0000313" key="12">
    <source>
        <dbReference type="Proteomes" id="UP001596266"/>
    </source>
</evidence>
<protein>
    <submittedName>
        <fullName evidence="11">Ig-like domain-containing protein</fullName>
    </submittedName>
</protein>
<dbReference type="InterPro" id="IPR041280">
    <property type="entry name" value="Big_10"/>
</dbReference>
<dbReference type="RefSeq" id="WP_343885575.1">
    <property type="nucleotide sequence ID" value="NZ_BAAAKI010000008.1"/>
</dbReference>
<keyword evidence="9" id="KW-0732">Signal</keyword>
<evidence type="ECO:0000256" key="7">
    <source>
        <dbReference type="PROSITE-ProRule" id="PRU01373"/>
    </source>
</evidence>
<sequence>MKHLAWFLALLVMGAATASCAKVSPDAMNVPATVAASATAGQGTDDGSGPASKTAAPEPTPTRQLAVALSSQHPITALLPTDSIDVTVTNGRLDGVTVTGPNGEVAGILDGSTWQPSRNLLPQTDYTATIQATNDQGVAQELTKKFSTLKTNIAGYDVLYQGFTTGVGMPATIQFVSAVETKAMRAEVEKHAKVTVVPAQEGSWGWLDNRQLMWRPKTYWKPGTKITVTTEFAGLQTGANKWLGRDDTAQLAIGDQRILYTDIAAHTLKVTQNGKTIRTFPVTNGKSGFTTRSGTKVIIERLSQVKMNSETVAIPKDSAEAYNLDVKWAMRVTWTGEFIHAAPWSVGSQGVANVSHGCTGMSTANAKWLFDFVRAGDLDIVTGSSRIMQPTDGVGVWQYSYAGWKQQSALN</sequence>
<dbReference type="CDD" id="cd16913">
    <property type="entry name" value="YkuD_like"/>
    <property type="match status" value="1"/>
</dbReference>
<dbReference type="InterPro" id="IPR050979">
    <property type="entry name" value="LD-transpeptidase"/>
</dbReference>
<evidence type="ECO:0000256" key="5">
    <source>
        <dbReference type="ARBA" id="ARBA00023315"/>
    </source>
</evidence>
<evidence type="ECO:0000313" key="11">
    <source>
        <dbReference type="EMBL" id="MFC6396537.1"/>
    </source>
</evidence>
<dbReference type="InterPro" id="IPR038063">
    <property type="entry name" value="Transpep_catalytic_dom"/>
</dbReference>
<feature type="chain" id="PRO_5045967971" evidence="9">
    <location>
        <begin position="22"/>
        <end position="411"/>
    </location>
</feature>
<feature type="active site" description="Proton donor/acceptor" evidence="7">
    <location>
        <position position="340"/>
    </location>
</feature>
<dbReference type="Gene3D" id="2.60.40.3780">
    <property type="match status" value="1"/>
</dbReference>
<comment type="pathway">
    <text evidence="1 7">Cell wall biogenesis; peptidoglycan biosynthesis.</text>
</comment>
<dbReference type="Gene3D" id="2.60.40.3710">
    <property type="match status" value="1"/>
</dbReference>
<dbReference type="InterPro" id="IPR005490">
    <property type="entry name" value="LD_TPept_cat_dom"/>
</dbReference>
<dbReference type="Pfam" id="PF17964">
    <property type="entry name" value="Big_10"/>
    <property type="match status" value="1"/>
</dbReference>
<dbReference type="Proteomes" id="UP001596266">
    <property type="component" value="Unassembled WGS sequence"/>
</dbReference>